<keyword evidence="1" id="KW-0472">Membrane</keyword>
<organism evidence="2 3">
    <name type="scientific">Cerasibacillus quisquiliarum</name>
    <dbReference type="NCBI Taxonomy" id="227865"/>
    <lineage>
        <taxon>Bacteria</taxon>
        <taxon>Bacillati</taxon>
        <taxon>Bacillota</taxon>
        <taxon>Bacilli</taxon>
        <taxon>Bacillales</taxon>
        <taxon>Bacillaceae</taxon>
        <taxon>Cerasibacillus</taxon>
    </lineage>
</organism>
<dbReference type="EMBL" id="BJXW01000013">
    <property type="protein sequence ID" value="GEN31179.1"/>
    <property type="molecule type" value="Genomic_DNA"/>
</dbReference>
<dbReference type="Proteomes" id="UP000321491">
    <property type="component" value="Unassembled WGS sequence"/>
</dbReference>
<dbReference type="OrthoDB" id="2427947at2"/>
<gene>
    <name evidence="2" type="ORF">CQU01_14170</name>
</gene>
<reference evidence="2 3" key="1">
    <citation type="submission" date="2019-07" db="EMBL/GenBank/DDBJ databases">
        <title>Whole genome shotgun sequence of Cerasibacillus quisquiliarum NBRC 102429.</title>
        <authorList>
            <person name="Hosoyama A."/>
            <person name="Uohara A."/>
            <person name="Ohji S."/>
            <person name="Ichikawa N."/>
        </authorList>
    </citation>
    <scope>NUCLEOTIDE SEQUENCE [LARGE SCALE GENOMIC DNA]</scope>
    <source>
        <strain evidence="2 3">NBRC 102429</strain>
    </source>
</reference>
<comment type="caution">
    <text evidence="2">The sequence shown here is derived from an EMBL/GenBank/DDBJ whole genome shotgun (WGS) entry which is preliminary data.</text>
</comment>
<evidence type="ECO:0000256" key="1">
    <source>
        <dbReference type="SAM" id="Phobius"/>
    </source>
</evidence>
<dbReference type="RefSeq" id="WP_040037995.1">
    <property type="nucleotide sequence ID" value="NZ_BJXW01000013.1"/>
</dbReference>
<keyword evidence="3" id="KW-1185">Reference proteome</keyword>
<evidence type="ECO:0000313" key="3">
    <source>
        <dbReference type="Proteomes" id="UP000321491"/>
    </source>
</evidence>
<name>A0A511UX46_9BACI</name>
<dbReference type="AlphaFoldDB" id="A0A511UX46"/>
<protein>
    <submittedName>
        <fullName evidence="2">Uncharacterized protein</fullName>
    </submittedName>
</protein>
<proteinExistence type="predicted"/>
<sequence>MCFSYSFIEQQTHEMSKKIWESSLYKLIRVDFAGGNCFEVQSRLNDWVSLETEMGNKSALITKVILEDLEGKHYSIEPNDNGVRFAKGEITYKEYKILQKKGNALWITIFIVGILVFFTLMSVLVKFVL</sequence>
<keyword evidence="1" id="KW-1133">Transmembrane helix</keyword>
<keyword evidence="1" id="KW-0812">Transmembrane</keyword>
<accession>A0A511UX46</accession>
<feature type="transmembrane region" description="Helical" evidence="1">
    <location>
        <begin position="104"/>
        <end position="125"/>
    </location>
</feature>
<evidence type="ECO:0000313" key="2">
    <source>
        <dbReference type="EMBL" id="GEN31179.1"/>
    </source>
</evidence>